<dbReference type="PANTHER" id="PTHR21600:SF83">
    <property type="entry name" value="PSEUDOURIDYLATE SYNTHASE RPUSD4, MITOCHONDRIAL"/>
    <property type="match status" value="1"/>
</dbReference>
<name>A0A5K7X9W8_9BACT</name>
<evidence type="ECO:0000259" key="3">
    <source>
        <dbReference type="Pfam" id="PF00849"/>
    </source>
</evidence>
<protein>
    <recommendedName>
        <fullName evidence="3">Pseudouridine synthase RsuA/RluA-like domain-containing protein</fullName>
    </recommendedName>
</protein>
<dbReference type="PANTHER" id="PTHR21600">
    <property type="entry name" value="MITOCHONDRIAL RNA PSEUDOURIDINE SYNTHASE"/>
    <property type="match status" value="1"/>
</dbReference>
<proteinExistence type="inferred from homology"/>
<dbReference type="Pfam" id="PF00849">
    <property type="entry name" value="PseudoU_synth_2"/>
    <property type="match status" value="1"/>
</dbReference>
<dbReference type="InterPro" id="IPR006145">
    <property type="entry name" value="PsdUridine_synth_RsuA/RluA"/>
</dbReference>
<reference evidence="5" key="1">
    <citation type="submission" date="2019-10" db="EMBL/GenBank/DDBJ databases">
        <title>Lacipirellula parvula gen. nov., sp. nov., representing a lineage of planctomycetes widespread in freshwater anoxic habitats, and description of the family Lacipirellulaceae.</title>
        <authorList>
            <person name="Dedysh S.N."/>
            <person name="Kulichevskaya I.S."/>
            <person name="Beletsky A.V."/>
            <person name="Rakitin A.L."/>
            <person name="Mardanov A.V."/>
            <person name="Ivanova A.A."/>
            <person name="Saltykova V.X."/>
            <person name="Rijpstra W.I.C."/>
            <person name="Sinninghe Damste J.S."/>
            <person name="Ravin N.V."/>
        </authorList>
    </citation>
    <scope>NUCLEOTIDE SEQUENCE [LARGE SCALE GENOMIC DNA]</scope>
    <source>
        <strain evidence="5">PX69</strain>
    </source>
</reference>
<evidence type="ECO:0000256" key="1">
    <source>
        <dbReference type="ARBA" id="ARBA00010876"/>
    </source>
</evidence>
<dbReference type="CDD" id="cd02869">
    <property type="entry name" value="PseudoU_synth_RluA_like"/>
    <property type="match status" value="1"/>
</dbReference>
<dbReference type="GO" id="GO:0006396">
    <property type="term" value="P:RNA processing"/>
    <property type="evidence" value="ECO:0007669"/>
    <property type="project" value="UniProtKB-ARBA"/>
</dbReference>
<dbReference type="SUPFAM" id="SSF55120">
    <property type="entry name" value="Pseudouridine synthase"/>
    <property type="match status" value="1"/>
</dbReference>
<organism evidence="4 5">
    <name type="scientific">Lacipirellula parvula</name>
    <dbReference type="NCBI Taxonomy" id="2650471"/>
    <lineage>
        <taxon>Bacteria</taxon>
        <taxon>Pseudomonadati</taxon>
        <taxon>Planctomycetota</taxon>
        <taxon>Planctomycetia</taxon>
        <taxon>Pirellulales</taxon>
        <taxon>Lacipirellulaceae</taxon>
        <taxon>Lacipirellula</taxon>
    </lineage>
</organism>
<evidence type="ECO:0000313" key="5">
    <source>
        <dbReference type="Proteomes" id="UP000326837"/>
    </source>
</evidence>
<dbReference type="GO" id="GO:0009982">
    <property type="term" value="F:pseudouridine synthase activity"/>
    <property type="evidence" value="ECO:0007669"/>
    <property type="project" value="InterPro"/>
</dbReference>
<keyword evidence="2" id="KW-0413">Isomerase</keyword>
<dbReference type="Gene3D" id="3.30.2350.10">
    <property type="entry name" value="Pseudouridine synthase"/>
    <property type="match status" value="1"/>
</dbReference>
<dbReference type="AlphaFoldDB" id="A0A5K7X9W8"/>
<dbReference type="Proteomes" id="UP000326837">
    <property type="component" value="Chromosome"/>
</dbReference>
<evidence type="ECO:0000256" key="2">
    <source>
        <dbReference type="ARBA" id="ARBA00023235"/>
    </source>
</evidence>
<keyword evidence="5" id="KW-1185">Reference proteome</keyword>
<dbReference type="InterPro" id="IPR020103">
    <property type="entry name" value="PsdUridine_synth_cat_dom_sf"/>
</dbReference>
<dbReference type="KEGG" id="lpav:PLANPX_2279"/>
<gene>
    <name evidence="4" type="ORF">PLANPX_2279</name>
</gene>
<accession>A0A5K7X9W8</accession>
<dbReference type="GO" id="GO:0140098">
    <property type="term" value="F:catalytic activity, acting on RNA"/>
    <property type="evidence" value="ECO:0007669"/>
    <property type="project" value="UniProtKB-ARBA"/>
</dbReference>
<feature type="domain" description="Pseudouridine synthase RsuA/RluA-like" evidence="3">
    <location>
        <begin position="43"/>
        <end position="197"/>
    </location>
</feature>
<dbReference type="GO" id="GO:0001522">
    <property type="term" value="P:pseudouridine synthesis"/>
    <property type="evidence" value="ECO:0007669"/>
    <property type="project" value="InterPro"/>
</dbReference>
<dbReference type="GO" id="GO:0003723">
    <property type="term" value="F:RNA binding"/>
    <property type="evidence" value="ECO:0007669"/>
    <property type="project" value="InterPro"/>
</dbReference>
<sequence length="265" mass="29405">MQASVESVTLAAFFRFFILAPAGRCPAATESMLDVLYDDGPCLVINKPSGVLTQAPAGIDSLEIQVKEFFREREGKPADANIYLGLPHRLDRPVSGAIVFARHVRAAQRLSAQFENRTINKSYWAFVEGVVTPDEGTWTDYLHKRHGMAQAEVVTADHPAAKHAVLHYRVMWQGPTGAWLEIELETGRTHQIRIQSSSRGHAVVGDSQYGSTQPFGDPRLDEREKPIALHARQLGFRHPMTNEPVDIVAPLPATWDALNLPIDLL</sequence>
<dbReference type="EMBL" id="AP021861">
    <property type="protein sequence ID" value="BBO32667.1"/>
    <property type="molecule type" value="Genomic_DNA"/>
</dbReference>
<dbReference type="InterPro" id="IPR050188">
    <property type="entry name" value="RluA_PseudoU_synthase"/>
</dbReference>
<comment type="similarity">
    <text evidence="1">Belongs to the pseudouridine synthase RluA family.</text>
</comment>
<evidence type="ECO:0000313" key="4">
    <source>
        <dbReference type="EMBL" id="BBO32667.1"/>
    </source>
</evidence>